<evidence type="ECO:0000256" key="1">
    <source>
        <dbReference type="ARBA" id="ARBA00010607"/>
    </source>
</evidence>
<dbReference type="InterPro" id="IPR001938">
    <property type="entry name" value="Thaumatin"/>
</dbReference>
<gene>
    <name evidence="6" type="ORF">AAHA92_12402</name>
</gene>
<comment type="similarity">
    <text evidence="1">Belongs to the thaumatin family.</text>
</comment>
<sequence length="222" mass="24056">MKSPLSILLLFPLFLLPSSAIRFDIQNNCSYTLWPAVLPHGGGRRLDTGQTWTLDFADGPKLAKIWARTNCTFDSSGRGSCLTGDCAGQLNCTSYGAPPLTKAEYGLNNFAHKDYYDISVMDGFNVPVEMSPTTNGCSKSVRCAGDVVGQCPGDLRAAGGCHNPCTVYKTPEYCCRAGTCLPTDKSRFFKALCAEAFTYPEDDPTSTFTCPEGTSYRVVFCP</sequence>
<dbReference type="PANTHER" id="PTHR31048">
    <property type="entry name" value="OS03G0233200 PROTEIN"/>
    <property type="match status" value="1"/>
</dbReference>
<dbReference type="Pfam" id="PF00314">
    <property type="entry name" value="Thaumatin"/>
    <property type="match status" value="1"/>
</dbReference>
<evidence type="ECO:0000256" key="4">
    <source>
        <dbReference type="PIRSR" id="PIRSR002703-1"/>
    </source>
</evidence>
<dbReference type="Gene3D" id="2.60.110.10">
    <property type="entry name" value="Thaumatin"/>
    <property type="match status" value="1"/>
</dbReference>
<feature type="disulfide bond" evidence="4">
    <location>
        <begin position="143"/>
        <end position="193"/>
    </location>
</feature>
<dbReference type="PROSITE" id="PS00316">
    <property type="entry name" value="THAUMATIN_1"/>
    <property type="match status" value="1"/>
</dbReference>
<dbReference type="FunFam" id="2.60.110.10:FF:000003">
    <property type="entry name" value="Thaumatin I"/>
    <property type="match status" value="1"/>
</dbReference>
<comment type="caution">
    <text evidence="6">The sequence shown here is derived from an EMBL/GenBank/DDBJ whole genome shotgun (WGS) entry which is preliminary data.</text>
</comment>
<feature type="signal peptide" evidence="5">
    <location>
        <begin position="1"/>
        <end position="20"/>
    </location>
</feature>
<feature type="chain" id="PRO_5044830026" evidence="5">
    <location>
        <begin position="21"/>
        <end position="222"/>
    </location>
</feature>
<feature type="disulfide bond" evidence="4">
    <location>
        <begin position="86"/>
        <end position="92"/>
    </location>
</feature>
<evidence type="ECO:0000313" key="6">
    <source>
        <dbReference type="EMBL" id="KAL1556829.1"/>
    </source>
</evidence>
<dbReference type="PRINTS" id="PR00347">
    <property type="entry name" value="THAUMATIN"/>
</dbReference>
<dbReference type="PIRSF" id="PIRSF002703">
    <property type="entry name" value="Thaumatin"/>
    <property type="match status" value="1"/>
</dbReference>
<proteinExistence type="inferred from homology"/>
<evidence type="ECO:0000313" key="7">
    <source>
        <dbReference type="Proteomes" id="UP001567538"/>
    </source>
</evidence>
<dbReference type="Proteomes" id="UP001567538">
    <property type="component" value="Unassembled WGS sequence"/>
</dbReference>
<feature type="disulfide bond" evidence="4">
    <location>
        <begin position="175"/>
        <end position="180"/>
    </location>
</feature>
<evidence type="ECO:0000256" key="3">
    <source>
        <dbReference type="ARBA" id="ARBA00023157"/>
    </source>
</evidence>
<name>A0ABD1HL45_SALDI</name>
<dbReference type="SMART" id="SM00205">
    <property type="entry name" value="THN"/>
    <property type="match status" value="1"/>
</dbReference>
<dbReference type="AlphaFoldDB" id="A0ABD1HL45"/>
<keyword evidence="7" id="KW-1185">Reference proteome</keyword>
<dbReference type="PROSITE" id="PS51367">
    <property type="entry name" value="THAUMATIN_2"/>
    <property type="match status" value="1"/>
</dbReference>
<feature type="disulfide bond" evidence="4">
    <location>
        <begin position="71"/>
        <end position="81"/>
    </location>
</feature>
<dbReference type="SUPFAM" id="SSF49870">
    <property type="entry name" value="Osmotin, thaumatin-like protein"/>
    <property type="match status" value="1"/>
</dbReference>
<feature type="disulfide bond" evidence="4">
    <location>
        <begin position="151"/>
        <end position="161"/>
    </location>
</feature>
<protein>
    <submittedName>
        <fullName evidence="6">Protein P21-like</fullName>
    </submittedName>
</protein>
<organism evidence="6 7">
    <name type="scientific">Salvia divinorum</name>
    <name type="common">Maria pastora</name>
    <name type="synonym">Diviner's sage</name>
    <dbReference type="NCBI Taxonomy" id="28513"/>
    <lineage>
        <taxon>Eukaryota</taxon>
        <taxon>Viridiplantae</taxon>
        <taxon>Streptophyta</taxon>
        <taxon>Embryophyta</taxon>
        <taxon>Tracheophyta</taxon>
        <taxon>Spermatophyta</taxon>
        <taxon>Magnoliopsida</taxon>
        <taxon>eudicotyledons</taxon>
        <taxon>Gunneridae</taxon>
        <taxon>Pentapetalae</taxon>
        <taxon>asterids</taxon>
        <taxon>lamiids</taxon>
        <taxon>Lamiales</taxon>
        <taxon>Lamiaceae</taxon>
        <taxon>Nepetoideae</taxon>
        <taxon>Mentheae</taxon>
        <taxon>Salviinae</taxon>
        <taxon>Salvia</taxon>
        <taxon>Salvia subgen. Calosphace</taxon>
    </lineage>
</organism>
<dbReference type="EMBL" id="JBEAFC010000005">
    <property type="protein sequence ID" value="KAL1556829.1"/>
    <property type="molecule type" value="Genomic_DNA"/>
</dbReference>
<accession>A0ABD1HL45</accession>
<keyword evidence="3 4" id="KW-1015">Disulfide bond</keyword>
<feature type="disulfide bond" evidence="4">
    <location>
        <begin position="29"/>
        <end position="221"/>
    </location>
</feature>
<dbReference type="InterPro" id="IPR017949">
    <property type="entry name" value="Thaumatin_CS"/>
</dbReference>
<evidence type="ECO:0000256" key="5">
    <source>
        <dbReference type="SAM" id="SignalP"/>
    </source>
</evidence>
<evidence type="ECO:0000256" key="2">
    <source>
        <dbReference type="ARBA" id="ARBA00022729"/>
    </source>
</evidence>
<keyword evidence="2 5" id="KW-0732">Signal</keyword>
<reference evidence="6 7" key="1">
    <citation type="submission" date="2024-06" db="EMBL/GenBank/DDBJ databases">
        <title>A chromosome level genome sequence of Diviner's sage (Salvia divinorum).</title>
        <authorList>
            <person name="Ford S.A."/>
            <person name="Ro D.-K."/>
            <person name="Ness R.W."/>
            <person name="Phillips M.A."/>
        </authorList>
    </citation>
    <scope>NUCLEOTIDE SEQUENCE [LARGE SCALE GENOMIC DNA]</scope>
    <source>
        <strain evidence="6">SAF-2024a</strain>
        <tissue evidence="6">Leaf</tissue>
    </source>
</reference>
<feature type="disulfide bond" evidence="4">
    <location>
        <begin position="165"/>
        <end position="174"/>
    </location>
</feature>
<dbReference type="InterPro" id="IPR037176">
    <property type="entry name" value="Osmotin/thaumatin-like_sf"/>
</dbReference>